<dbReference type="Proteomes" id="UP000316545">
    <property type="component" value="Unassembled WGS sequence"/>
</dbReference>
<comment type="caution">
    <text evidence="2">The sequence shown here is derived from an EMBL/GenBank/DDBJ whole genome shotgun (WGS) entry which is preliminary data.</text>
</comment>
<evidence type="ECO:0000256" key="1">
    <source>
        <dbReference type="SAM" id="Phobius"/>
    </source>
</evidence>
<reference evidence="2 3" key="1">
    <citation type="submission" date="2019-06" db="EMBL/GenBank/DDBJ databases">
        <title>Genomic Encyclopedia of Type Strains, Phase IV (KMG-V): Genome sequencing to study the core and pangenomes of soil and plant-associated prokaryotes.</title>
        <authorList>
            <person name="Whitman W."/>
        </authorList>
    </citation>
    <scope>NUCLEOTIDE SEQUENCE [LARGE SCALE GENOMIC DNA]</scope>
    <source>
        <strain evidence="2 3">BR 11865</strain>
    </source>
</reference>
<keyword evidence="1" id="KW-0812">Transmembrane</keyword>
<keyword evidence="1" id="KW-1133">Transmembrane helix</keyword>
<protein>
    <submittedName>
        <fullName evidence="2">Uncharacterized protein</fullName>
    </submittedName>
</protein>
<keyword evidence="3" id="KW-1185">Reference proteome</keyword>
<sequence length="126" mass="14031">MLVVSSVPAAGLAMIVIIVRLAIEIRLDGLNGPTMRPIPHGIGHMGKALTSNKGVIEKFSPNLIKSISLAAHMRFRKTLEHLSIRIEALSPPEARIPLFREITVFLFFFVSREKEQRDLKAARLAH</sequence>
<keyword evidence="1" id="KW-0472">Membrane</keyword>
<dbReference type="AlphaFoldDB" id="A0A560FHQ6"/>
<proteinExistence type="predicted"/>
<evidence type="ECO:0000313" key="3">
    <source>
        <dbReference type="Proteomes" id="UP000316545"/>
    </source>
</evidence>
<feature type="transmembrane region" description="Helical" evidence="1">
    <location>
        <begin position="6"/>
        <end position="23"/>
    </location>
</feature>
<name>A0A560FHQ6_9PROT</name>
<dbReference type="EMBL" id="VITO01000019">
    <property type="protein sequence ID" value="TWB21125.1"/>
    <property type="molecule type" value="Genomic_DNA"/>
</dbReference>
<accession>A0A560FHQ6</accession>
<gene>
    <name evidence="2" type="ORF">FBZ88_11999</name>
</gene>
<evidence type="ECO:0000313" key="2">
    <source>
        <dbReference type="EMBL" id="TWB21125.1"/>
    </source>
</evidence>
<organism evidence="2 3">
    <name type="scientific">Nitrospirillum amazonense</name>
    <dbReference type="NCBI Taxonomy" id="28077"/>
    <lineage>
        <taxon>Bacteria</taxon>
        <taxon>Pseudomonadati</taxon>
        <taxon>Pseudomonadota</taxon>
        <taxon>Alphaproteobacteria</taxon>
        <taxon>Rhodospirillales</taxon>
        <taxon>Azospirillaceae</taxon>
        <taxon>Nitrospirillum</taxon>
    </lineage>
</organism>